<evidence type="ECO:0000259" key="1">
    <source>
        <dbReference type="PROSITE" id="PS51192"/>
    </source>
</evidence>
<keyword evidence="3" id="KW-0067">ATP-binding</keyword>
<keyword evidence="4" id="KW-1185">Reference proteome</keyword>
<sequence>MIRTLDYTLYDYQQQFVRDLAISVKENDHVIGQSPGGTGKTKTFVYIGTKVCNRGGVTLILTERKNVYKQNLDEAKAIGINDKTPKYIPIQPGEFYVAMTQTLEGRPLIYEQFNRLEELGVNFQIIIDECHSGRYSNLLKKLTYGRRLGFTATPDYRQAKHLPLFYNDCVTTHNVQWFIDNHILCDYQHIQRQSGKGADKLEKRNGEFTEASQRKFFGTEDHYQELFRDLDSEPFNKCMLFCASIDHAEEVFDRMVKEGYSCSINHSKRKDAAYQVARFDKLDETNIIVTVGNMTTGYDFPEVDCVVLYRATTSLVIYLQMLFRADRKKEGMFFRTWDYGSNFDRHKAYFHDHPWTKMWFQKLKKSKKEDSISPMILCPQCESMIFVAARKCKWCGYDIPSKEGSKEMGISQDVTNKLAPLEGKKISELSPKELALFANLKNKKPLAARIARALEEQCEGYLKDYGKAMGYKQNWAYIQREMGGDLQFQDFRI</sequence>
<dbReference type="Pfam" id="PF04851">
    <property type="entry name" value="ResIII"/>
    <property type="match status" value="1"/>
</dbReference>
<organism evidence="3 4">
    <name type="scientific">Pedobacter panaciterrae</name>
    <dbReference type="NCBI Taxonomy" id="363849"/>
    <lineage>
        <taxon>Bacteria</taxon>
        <taxon>Pseudomonadati</taxon>
        <taxon>Bacteroidota</taxon>
        <taxon>Sphingobacteriia</taxon>
        <taxon>Sphingobacteriales</taxon>
        <taxon>Sphingobacteriaceae</taxon>
        <taxon>Pedobacter</taxon>
    </lineage>
</organism>
<accession>A0ABU8NS10</accession>
<dbReference type="SUPFAM" id="SSF52540">
    <property type="entry name" value="P-loop containing nucleoside triphosphate hydrolases"/>
    <property type="match status" value="1"/>
</dbReference>
<evidence type="ECO:0000313" key="3">
    <source>
        <dbReference type="EMBL" id="MEJ2905054.1"/>
    </source>
</evidence>
<keyword evidence="3" id="KW-0547">Nucleotide-binding</keyword>
<keyword evidence="3" id="KW-0347">Helicase</keyword>
<feature type="domain" description="Helicase C-terminal" evidence="2">
    <location>
        <begin position="218"/>
        <end position="371"/>
    </location>
</feature>
<dbReference type="EMBL" id="JBBEUB010000009">
    <property type="protein sequence ID" value="MEJ2905054.1"/>
    <property type="molecule type" value="Genomic_DNA"/>
</dbReference>
<dbReference type="PANTHER" id="PTHR47396:SF1">
    <property type="entry name" value="ATP-DEPENDENT HELICASE IRC3-RELATED"/>
    <property type="match status" value="1"/>
</dbReference>
<dbReference type="InterPro" id="IPR001650">
    <property type="entry name" value="Helicase_C-like"/>
</dbReference>
<keyword evidence="3" id="KW-0378">Hydrolase</keyword>
<name>A0ABU8NS10_9SPHI</name>
<dbReference type="PROSITE" id="PS51192">
    <property type="entry name" value="HELICASE_ATP_BIND_1"/>
    <property type="match status" value="1"/>
</dbReference>
<dbReference type="Pfam" id="PF00271">
    <property type="entry name" value="Helicase_C"/>
    <property type="match status" value="1"/>
</dbReference>
<dbReference type="GO" id="GO:0004386">
    <property type="term" value="F:helicase activity"/>
    <property type="evidence" value="ECO:0007669"/>
    <property type="project" value="UniProtKB-KW"/>
</dbReference>
<dbReference type="Gene3D" id="3.40.50.300">
    <property type="entry name" value="P-loop containing nucleotide triphosphate hydrolases"/>
    <property type="match status" value="2"/>
</dbReference>
<protein>
    <submittedName>
        <fullName evidence="3">DEAD/DEAH box helicase family protein</fullName>
    </submittedName>
</protein>
<dbReference type="SMART" id="SM00487">
    <property type="entry name" value="DEXDc"/>
    <property type="match status" value="1"/>
</dbReference>
<reference evidence="3 4" key="1">
    <citation type="submission" date="2024-03" db="EMBL/GenBank/DDBJ databases">
        <title>Sequence of Lycoming College Course Isolates.</title>
        <authorList>
            <person name="Plotts O."/>
            <person name="Newman J."/>
        </authorList>
    </citation>
    <scope>NUCLEOTIDE SEQUENCE [LARGE SCALE GENOMIC DNA]</scope>
    <source>
        <strain evidence="3 4">CJB-3</strain>
    </source>
</reference>
<dbReference type="PROSITE" id="PS51194">
    <property type="entry name" value="HELICASE_CTER"/>
    <property type="match status" value="1"/>
</dbReference>
<feature type="domain" description="Helicase ATP-binding" evidence="1">
    <location>
        <begin position="21"/>
        <end position="172"/>
    </location>
</feature>
<comment type="caution">
    <text evidence="3">The sequence shown here is derived from an EMBL/GenBank/DDBJ whole genome shotgun (WGS) entry which is preliminary data.</text>
</comment>
<proteinExistence type="predicted"/>
<evidence type="ECO:0000313" key="4">
    <source>
        <dbReference type="Proteomes" id="UP001378956"/>
    </source>
</evidence>
<dbReference type="PANTHER" id="PTHR47396">
    <property type="entry name" value="TYPE I RESTRICTION ENZYME ECOKI R PROTEIN"/>
    <property type="match status" value="1"/>
</dbReference>
<dbReference type="Proteomes" id="UP001378956">
    <property type="component" value="Unassembled WGS sequence"/>
</dbReference>
<dbReference type="RefSeq" id="WP_337717532.1">
    <property type="nucleotide sequence ID" value="NZ_JBBEUB010000009.1"/>
</dbReference>
<dbReference type="InterPro" id="IPR027417">
    <property type="entry name" value="P-loop_NTPase"/>
</dbReference>
<dbReference type="InterPro" id="IPR006935">
    <property type="entry name" value="Helicase/UvrB_N"/>
</dbReference>
<dbReference type="InterPro" id="IPR014001">
    <property type="entry name" value="Helicase_ATP-bd"/>
</dbReference>
<gene>
    <name evidence="3" type="ORF">WAE58_21595</name>
</gene>
<evidence type="ECO:0000259" key="2">
    <source>
        <dbReference type="PROSITE" id="PS51194"/>
    </source>
</evidence>
<dbReference type="InterPro" id="IPR050742">
    <property type="entry name" value="Helicase_Restrict-Modif_Enz"/>
</dbReference>